<feature type="domain" description="Sm-like" evidence="1">
    <location>
        <begin position="14"/>
        <end position="96"/>
    </location>
</feature>
<proteinExistence type="predicted"/>
<protein>
    <recommendedName>
        <fullName evidence="1">Sm-like domain-containing protein</fullName>
    </recommendedName>
</protein>
<evidence type="ECO:0000313" key="3">
    <source>
        <dbReference type="Proteomes" id="UP000032135"/>
    </source>
</evidence>
<dbReference type="OrthoDB" id="17377at10239"/>
<dbReference type="Gene3D" id="2.30.30.100">
    <property type="match status" value="1"/>
</dbReference>
<sequence>MINYIQHDQEFYGVIKLTSGEELLGPMIATDDHGDTLIFVSNPAKPHSTPVSDGKAQGLAVGFTKWMMFSEEDFYLIREPDVICVAPMSDDSIAMYRMWLRREYGGPEEGYKAPVNESMGLIGRVDDFRKKLEKQWRNTG</sequence>
<dbReference type="Proteomes" id="UP000032135">
    <property type="component" value="Segment"/>
</dbReference>
<evidence type="ECO:0000259" key="1">
    <source>
        <dbReference type="Pfam" id="PF16243"/>
    </source>
</evidence>
<organism evidence="2 3">
    <name type="scientific">Cyanophage P-TIM40</name>
    <dbReference type="NCBI Taxonomy" id="1589733"/>
    <lineage>
        <taxon>Viruses</taxon>
        <taxon>Duplodnaviria</taxon>
        <taxon>Heunggongvirae</taxon>
        <taxon>Uroviricota</taxon>
        <taxon>Caudoviricetes</taxon>
        <taxon>Pantevenvirales</taxon>
        <taxon>Kyanoviridae</taxon>
        <taxon>Libanvirus</taxon>
        <taxon>Libanvirus ptim40</taxon>
    </lineage>
</organism>
<evidence type="ECO:0000313" key="2">
    <source>
        <dbReference type="EMBL" id="AJK27571.1"/>
    </source>
</evidence>
<gene>
    <name evidence="2" type="ORF">PTIM40_144</name>
</gene>
<accession>A0A0C5AB13</accession>
<reference evidence="2 3" key="1">
    <citation type="submission" date="2014-11" db="EMBL/GenBank/DDBJ databases">
        <authorList>
            <person name="Fedida A."/>
            <person name="Lindell D."/>
        </authorList>
    </citation>
    <scope>NUCLEOTIDE SEQUENCE [LARGE SCALE GENOMIC DNA]</scope>
</reference>
<dbReference type="Pfam" id="PF16243">
    <property type="entry name" value="Sm_like"/>
    <property type="match status" value="1"/>
</dbReference>
<keyword evidence="3" id="KW-1185">Reference proteome</keyword>
<dbReference type="GeneID" id="26516689"/>
<dbReference type="KEGG" id="vg:26516689"/>
<dbReference type="EMBL" id="KP211958">
    <property type="protein sequence ID" value="AJK27571.1"/>
    <property type="molecule type" value="Genomic_DNA"/>
</dbReference>
<name>A0A0C5AB13_9CAUD</name>
<dbReference type="InterPro" id="IPR032600">
    <property type="entry name" value="Sm-like_dom"/>
</dbReference>
<dbReference type="RefSeq" id="YP_009188219.1">
    <property type="nucleotide sequence ID" value="NC_028663.1"/>
</dbReference>